<evidence type="ECO:0000313" key="2">
    <source>
        <dbReference type="Proteomes" id="UP001270362"/>
    </source>
</evidence>
<reference evidence="1" key="1">
    <citation type="journal article" date="2023" name="Mol. Phylogenet. Evol.">
        <title>Genome-scale phylogeny and comparative genomics of the fungal order Sordariales.</title>
        <authorList>
            <person name="Hensen N."/>
            <person name="Bonometti L."/>
            <person name="Westerberg I."/>
            <person name="Brannstrom I.O."/>
            <person name="Guillou S."/>
            <person name="Cros-Aarteil S."/>
            <person name="Calhoun S."/>
            <person name="Haridas S."/>
            <person name="Kuo A."/>
            <person name="Mondo S."/>
            <person name="Pangilinan J."/>
            <person name="Riley R."/>
            <person name="LaButti K."/>
            <person name="Andreopoulos B."/>
            <person name="Lipzen A."/>
            <person name="Chen C."/>
            <person name="Yan M."/>
            <person name="Daum C."/>
            <person name="Ng V."/>
            <person name="Clum A."/>
            <person name="Steindorff A."/>
            <person name="Ohm R.A."/>
            <person name="Martin F."/>
            <person name="Silar P."/>
            <person name="Natvig D.O."/>
            <person name="Lalanne C."/>
            <person name="Gautier V."/>
            <person name="Ament-Velasquez S.L."/>
            <person name="Kruys A."/>
            <person name="Hutchinson M.I."/>
            <person name="Powell A.J."/>
            <person name="Barry K."/>
            <person name="Miller A.N."/>
            <person name="Grigoriev I.V."/>
            <person name="Debuchy R."/>
            <person name="Gladieux P."/>
            <person name="Hiltunen Thoren M."/>
            <person name="Johannesson H."/>
        </authorList>
    </citation>
    <scope>NUCLEOTIDE SEQUENCE</scope>
    <source>
        <strain evidence="1">CBS 314.62</strain>
    </source>
</reference>
<dbReference type="AlphaFoldDB" id="A0AAE0XBU4"/>
<dbReference type="EMBL" id="JAULSO010000002">
    <property type="protein sequence ID" value="KAK3689770.1"/>
    <property type="molecule type" value="Genomic_DNA"/>
</dbReference>
<name>A0AAE0XBU4_9PEZI</name>
<organism evidence="1 2">
    <name type="scientific">Podospora appendiculata</name>
    <dbReference type="NCBI Taxonomy" id="314037"/>
    <lineage>
        <taxon>Eukaryota</taxon>
        <taxon>Fungi</taxon>
        <taxon>Dikarya</taxon>
        <taxon>Ascomycota</taxon>
        <taxon>Pezizomycotina</taxon>
        <taxon>Sordariomycetes</taxon>
        <taxon>Sordariomycetidae</taxon>
        <taxon>Sordariales</taxon>
        <taxon>Podosporaceae</taxon>
        <taxon>Podospora</taxon>
    </lineage>
</organism>
<sequence>MSKSFDSPLLTWMMSRAGLPILDIRTSLAKYIRSLSKPNREQLTKHFPHINDINAETWQPTVNGLSALGPSQILPIAHVSAALSKVVARLVNNPAWFYGENGWPTMVRPNLSSFVENFWFGEFENALWVAIMARLDILNGTNISSWVPEETLRVYRQGWHEIFGIHADRDNLNATTSSSEDMITENDMERIEELSMEIKAITSRFIDPELRLPIDPEEIYFDVHDPKPISVSRFSSHWRDTSFIKMIETMPSLVKVQEEKMQTKPVPETGPAPSVEKKNPVKKAPITRFISPGGAITFSQRKRKEREAHVLKLIWPVT</sequence>
<proteinExistence type="predicted"/>
<reference evidence="1" key="2">
    <citation type="submission" date="2023-06" db="EMBL/GenBank/DDBJ databases">
        <authorList>
            <consortium name="Lawrence Berkeley National Laboratory"/>
            <person name="Haridas S."/>
            <person name="Hensen N."/>
            <person name="Bonometti L."/>
            <person name="Westerberg I."/>
            <person name="Brannstrom I.O."/>
            <person name="Guillou S."/>
            <person name="Cros-Aarteil S."/>
            <person name="Calhoun S."/>
            <person name="Kuo A."/>
            <person name="Mondo S."/>
            <person name="Pangilinan J."/>
            <person name="Riley R."/>
            <person name="Labutti K."/>
            <person name="Andreopoulos B."/>
            <person name="Lipzen A."/>
            <person name="Chen C."/>
            <person name="Yanf M."/>
            <person name="Daum C."/>
            <person name="Ng V."/>
            <person name="Clum A."/>
            <person name="Steindorff A."/>
            <person name="Ohm R."/>
            <person name="Martin F."/>
            <person name="Silar P."/>
            <person name="Natvig D."/>
            <person name="Lalanne C."/>
            <person name="Gautier V."/>
            <person name="Ament-Velasquez S.L."/>
            <person name="Kruys A."/>
            <person name="Hutchinson M.I."/>
            <person name="Powell A.J."/>
            <person name="Barry K."/>
            <person name="Miller A.N."/>
            <person name="Grigoriev I.V."/>
            <person name="Debuchy R."/>
            <person name="Gladieux P."/>
            <person name="Thoren M.H."/>
            <person name="Johannesson H."/>
        </authorList>
    </citation>
    <scope>NUCLEOTIDE SEQUENCE</scope>
    <source>
        <strain evidence="1">CBS 314.62</strain>
    </source>
</reference>
<keyword evidence="2" id="KW-1185">Reference proteome</keyword>
<gene>
    <name evidence="1" type="ORF">B0T22DRAFT_441224</name>
</gene>
<protein>
    <submittedName>
        <fullName evidence="1">Uncharacterized protein</fullName>
    </submittedName>
</protein>
<dbReference type="Proteomes" id="UP001270362">
    <property type="component" value="Unassembled WGS sequence"/>
</dbReference>
<comment type="caution">
    <text evidence="1">The sequence shown here is derived from an EMBL/GenBank/DDBJ whole genome shotgun (WGS) entry which is preliminary data.</text>
</comment>
<evidence type="ECO:0000313" key="1">
    <source>
        <dbReference type="EMBL" id="KAK3689770.1"/>
    </source>
</evidence>
<accession>A0AAE0XBU4</accession>